<evidence type="ECO:0000313" key="1">
    <source>
        <dbReference type="EMBL" id="MED6169296.1"/>
    </source>
</evidence>
<evidence type="ECO:0000313" key="2">
    <source>
        <dbReference type="Proteomes" id="UP001341840"/>
    </source>
</evidence>
<reference evidence="1 2" key="1">
    <citation type="journal article" date="2023" name="Plants (Basel)">
        <title>Bridging the Gap: Combining Genomics and Transcriptomics Approaches to Understand Stylosanthes scabra, an Orphan Legume from the Brazilian Caatinga.</title>
        <authorList>
            <person name="Ferreira-Neto J.R.C."/>
            <person name="da Silva M.D."/>
            <person name="Binneck E."/>
            <person name="de Melo N.F."/>
            <person name="da Silva R.H."/>
            <person name="de Melo A.L.T.M."/>
            <person name="Pandolfi V."/>
            <person name="Bustamante F.O."/>
            <person name="Brasileiro-Vidal A.C."/>
            <person name="Benko-Iseppon A.M."/>
        </authorList>
    </citation>
    <scope>NUCLEOTIDE SEQUENCE [LARGE SCALE GENOMIC DNA]</scope>
    <source>
        <tissue evidence="1">Leaves</tissue>
    </source>
</reference>
<dbReference type="EMBL" id="JASCZI010151098">
    <property type="protein sequence ID" value="MED6169296.1"/>
    <property type="molecule type" value="Genomic_DNA"/>
</dbReference>
<gene>
    <name evidence="1" type="ORF">PIB30_020089</name>
</gene>
<comment type="caution">
    <text evidence="1">The sequence shown here is derived from an EMBL/GenBank/DDBJ whole genome shotgun (WGS) entry which is preliminary data.</text>
</comment>
<proteinExistence type="predicted"/>
<keyword evidence="2" id="KW-1185">Reference proteome</keyword>
<accession>A0ABU6V7H4</accession>
<organism evidence="1 2">
    <name type="scientific">Stylosanthes scabra</name>
    <dbReference type="NCBI Taxonomy" id="79078"/>
    <lineage>
        <taxon>Eukaryota</taxon>
        <taxon>Viridiplantae</taxon>
        <taxon>Streptophyta</taxon>
        <taxon>Embryophyta</taxon>
        <taxon>Tracheophyta</taxon>
        <taxon>Spermatophyta</taxon>
        <taxon>Magnoliopsida</taxon>
        <taxon>eudicotyledons</taxon>
        <taxon>Gunneridae</taxon>
        <taxon>Pentapetalae</taxon>
        <taxon>rosids</taxon>
        <taxon>fabids</taxon>
        <taxon>Fabales</taxon>
        <taxon>Fabaceae</taxon>
        <taxon>Papilionoideae</taxon>
        <taxon>50 kb inversion clade</taxon>
        <taxon>dalbergioids sensu lato</taxon>
        <taxon>Dalbergieae</taxon>
        <taxon>Pterocarpus clade</taxon>
        <taxon>Stylosanthes</taxon>
    </lineage>
</organism>
<protein>
    <submittedName>
        <fullName evidence="1">Uncharacterized protein</fullName>
    </submittedName>
</protein>
<name>A0ABU6V7H4_9FABA</name>
<dbReference type="Proteomes" id="UP001341840">
    <property type="component" value="Unassembled WGS sequence"/>
</dbReference>
<sequence length="83" mass="9631">MRKMDPTTPRTRTSSCCTNYHLQFSDRYQERGFNLIKGGSRRCVFMALIFSFLVDKDTVYVVYTWEVKLGKNLKTQSNACSCS</sequence>